<gene>
    <name evidence="1" type="ORF">Q612_NSC00038G0001</name>
</gene>
<reference evidence="1 2" key="1">
    <citation type="submission" date="2013-12" db="EMBL/GenBank/DDBJ databases">
        <title>A Varibaculum cambriense genome reconstructed from a premature infant gut community with otherwise low bacterial novelty that shifts toward anaerobic metabolism during the third week of life.</title>
        <authorList>
            <person name="Brown C.T."/>
            <person name="Sharon I."/>
            <person name="Thomas B.C."/>
            <person name="Castelle C.J."/>
            <person name="Morowitz M.J."/>
            <person name="Banfield J.F."/>
        </authorList>
    </citation>
    <scope>NUCLEOTIDE SEQUENCE [LARGE SCALE GENOMIC DNA]</scope>
    <source>
        <strain evidence="2">DORA_17_25</strain>
    </source>
</reference>
<dbReference type="RefSeq" id="WP_024047723.1">
    <property type="nucleotide sequence ID" value="NZ_AZMC01000038.1"/>
</dbReference>
<comment type="caution">
    <text evidence="1">The sequence shown here is derived from an EMBL/GenBank/DDBJ whole genome shotgun (WGS) entry which is preliminary data.</text>
</comment>
<dbReference type="AlphaFoldDB" id="W1UAL6"/>
<dbReference type="EMBL" id="AZMC01000038">
    <property type="protein sequence ID" value="ETI90756.1"/>
    <property type="molecule type" value="Genomic_DNA"/>
</dbReference>
<dbReference type="Proteomes" id="UP000018840">
    <property type="component" value="Unassembled WGS sequence"/>
</dbReference>
<sequence length="97" mass="11411">VSNIENNINTLTEKNIKLICSEFNINNNWLTKDEGDMFCDDNKDEDDYLAKIDYIMTGENNFHKNLFKTFALLDEKELDALENIINKFIQVKKESKE</sequence>
<protein>
    <submittedName>
        <fullName evidence="1">Helix-turn-helix protein</fullName>
    </submittedName>
</protein>
<name>W1UAL6_9FIRM</name>
<proteinExistence type="predicted"/>
<evidence type="ECO:0000313" key="2">
    <source>
        <dbReference type="Proteomes" id="UP000018840"/>
    </source>
</evidence>
<accession>W1UAL6</accession>
<feature type="non-terminal residue" evidence="1">
    <location>
        <position position="1"/>
    </location>
</feature>
<evidence type="ECO:0000313" key="1">
    <source>
        <dbReference type="EMBL" id="ETI90756.1"/>
    </source>
</evidence>
<organism evidence="1 2">
    <name type="scientific">Negativicoccus succinicivorans DORA_17_25</name>
    <dbReference type="NCBI Taxonomy" id="1403945"/>
    <lineage>
        <taxon>Bacteria</taxon>
        <taxon>Bacillati</taxon>
        <taxon>Bacillota</taxon>
        <taxon>Negativicutes</taxon>
        <taxon>Veillonellales</taxon>
        <taxon>Veillonellaceae</taxon>
        <taxon>Negativicoccus</taxon>
    </lineage>
</organism>